<dbReference type="Gene3D" id="3.30.300.30">
    <property type="match status" value="1"/>
</dbReference>
<dbReference type="InterPro" id="IPR020806">
    <property type="entry name" value="PKS_PP-bd"/>
</dbReference>
<evidence type="ECO:0000313" key="6">
    <source>
        <dbReference type="EMBL" id="GAA2923105.1"/>
    </source>
</evidence>
<dbReference type="Gene3D" id="3.30.559.30">
    <property type="entry name" value="Nonribosomal peptide synthetase, condensation domain"/>
    <property type="match status" value="1"/>
</dbReference>
<dbReference type="Pfam" id="PF00668">
    <property type="entry name" value="Condensation"/>
    <property type="match status" value="1"/>
</dbReference>
<dbReference type="InterPro" id="IPR036291">
    <property type="entry name" value="NAD(P)-bd_dom_sf"/>
</dbReference>
<dbReference type="InterPro" id="IPR020845">
    <property type="entry name" value="AMP-binding_CS"/>
</dbReference>
<dbReference type="Pfam" id="PF00501">
    <property type="entry name" value="AMP-binding"/>
    <property type="match status" value="1"/>
</dbReference>
<evidence type="ECO:0000313" key="7">
    <source>
        <dbReference type="Proteomes" id="UP001501102"/>
    </source>
</evidence>
<comment type="cofactor">
    <cofactor evidence="1">
        <name>pantetheine 4'-phosphate</name>
        <dbReference type="ChEBI" id="CHEBI:47942"/>
    </cofactor>
</comment>
<dbReference type="Gene3D" id="3.30.559.10">
    <property type="entry name" value="Chloramphenicol acetyltransferase-like domain"/>
    <property type="match status" value="1"/>
</dbReference>
<dbReference type="Gene3D" id="3.40.50.720">
    <property type="entry name" value="NAD(P)-binding Rossmann-like Domain"/>
    <property type="match status" value="1"/>
</dbReference>
<dbReference type="Gene3D" id="3.40.50.980">
    <property type="match status" value="2"/>
</dbReference>
<name>A0ABN3WPE4_STRTU</name>
<organism evidence="6 7">
    <name type="scientific">Streptomyces thioluteus</name>
    <dbReference type="NCBI Taxonomy" id="66431"/>
    <lineage>
        <taxon>Bacteria</taxon>
        <taxon>Bacillati</taxon>
        <taxon>Actinomycetota</taxon>
        <taxon>Actinomycetes</taxon>
        <taxon>Kitasatosporales</taxon>
        <taxon>Streptomycetaceae</taxon>
        <taxon>Streptomyces</taxon>
    </lineage>
</organism>
<reference evidence="6 7" key="1">
    <citation type="journal article" date="2019" name="Int. J. Syst. Evol. Microbiol.">
        <title>The Global Catalogue of Microorganisms (GCM) 10K type strain sequencing project: providing services to taxonomists for standard genome sequencing and annotation.</title>
        <authorList>
            <consortium name="The Broad Institute Genomics Platform"/>
            <consortium name="The Broad Institute Genome Sequencing Center for Infectious Disease"/>
            <person name="Wu L."/>
            <person name="Ma J."/>
        </authorList>
    </citation>
    <scope>NUCLEOTIDE SEQUENCE [LARGE SCALE GENOMIC DNA]</scope>
    <source>
        <strain evidence="6 7">JCM 4087</strain>
    </source>
</reference>
<dbReference type="InterPro" id="IPR036736">
    <property type="entry name" value="ACP-like_sf"/>
</dbReference>
<dbReference type="InterPro" id="IPR023213">
    <property type="entry name" value="CAT-like_dom_sf"/>
</dbReference>
<dbReference type="SUPFAM" id="SSF52777">
    <property type="entry name" value="CoA-dependent acyltransferases"/>
    <property type="match status" value="2"/>
</dbReference>
<dbReference type="SUPFAM" id="SSF56801">
    <property type="entry name" value="Acetyl-CoA synthetase-like"/>
    <property type="match status" value="1"/>
</dbReference>
<dbReference type="SMART" id="SM00823">
    <property type="entry name" value="PKS_PP"/>
    <property type="match status" value="1"/>
</dbReference>
<gene>
    <name evidence="6" type="ORF">GCM10020221_19020</name>
</gene>
<dbReference type="Proteomes" id="UP001501102">
    <property type="component" value="Unassembled WGS sequence"/>
</dbReference>
<keyword evidence="3" id="KW-0597">Phosphoprotein</keyword>
<proteinExistence type="predicted"/>
<protein>
    <recommendedName>
        <fullName evidence="5">Carrier domain-containing protein</fullName>
    </recommendedName>
</protein>
<evidence type="ECO:0000256" key="3">
    <source>
        <dbReference type="ARBA" id="ARBA00022553"/>
    </source>
</evidence>
<evidence type="ECO:0000256" key="4">
    <source>
        <dbReference type="ARBA" id="ARBA00022598"/>
    </source>
</evidence>
<dbReference type="EMBL" id="BAAAXZ010000072">
    <property type="protein sequence ID" value="GAA2923105.1"/>
    <property type="molecule type" value="Genomic_DNA"/>
</dbReference>
<dbReference type="InterPro" id="IPR010071">
    <property type="entry name" value="AA_adenyl_dom"/>
</dbReference>
<evidence type="ECO:0000256" key="2">
    <source>
        <dbReference type="ARBA" id="ARBA00022450"/>
    </source>
</evidence>
<dbReference type="InterPro" id="IPR045851">
    <property type="entry name" value="AMP-bd_C_sf"/>
</dbReference>
<dbReference type="SUPFAM" id="SSF51735">
    <property type="entry name" value="NAD(P)-binding Rossmann-fold domains"/>
    <property type="match status" value="1"/>
</dbReference>
<dbReference type="NCBIfam" id="TIGR01746">
    <property type="entry name" value="Thioester-redct"/>
    <property type="match status" value="1"/>
</dbReference>
<dbReference type="Pfam" id="PF00550">
    <property type="entry name" value="PP-binding"/>
    <property type="match status" value="1"/>
</dbReference>
<dbReference type="Pfam" id="PF07993">
    <property type="entry name" value="NAD_binding_4"/>
    <property type="match status" value="1"/>
</dbReference>
<dbReference type="InterPro" id="IPR009081">
    <property type="entry name" value="PP-bd_ACP"/>
</dbReference>
<dbReference type="Gene3D" id="1.10.1200.10">
    <property type="entry name" value="ACP-like"/>
    <property type="match status" value="1"/>
</dbReference>
<dbReference type="Gene3D" id="2.30.38.10">
    <property type="entry name" value="Luciferase, Domain 3"/>
    <property type="match status" value="1"/>
</dbReference>
<dbReference type="SUPFAM" id="SSF47336">
    <property type="entry name" value="ACP-like"/>
    <property type="match status" value="1"/>
</dbReference>
<sequence>MTAPSQRPPIGAERLPASPAQSGIWFASISGTDPTAYNQPLLLRPEVPLDHTLLVAALDAVHRAHSALRTTFELDPRGDLSQIVHGVLDPIVEVRDHTGPDPESWVAEQVTEVAATAFDLHSGPLALVRHLRLAARGRSVLVFNIHHTVFDGMSFKPYLRQLEAAYTALADGREPAVRPRRQAVDAYAHWSKRWTSAGVPDHWRQKLADAPAPSPIGLPGEGRARHVTRQLALDGRLSERVGEFCRAESITTSMFFVALGFVLLHRQTRQDDVLLGIPVTVRDDGDAEVVGHLTNTVVLRHRLTADATVRDVLRAVKEQVLGALRHRHTPLEAVVADLRASGTELGGADDLFNTMITVMPSGSRRLDLREWGADTWEHVPGGAKYDLAIVVDETPDHYTLVVEHMSAAADGEGFTAHLAQRLRTLVETALHSPDTPVREMRWTGDEEERAVAGFCARRADAPQLGSVLTADLFTTGAEATPAAPAIVADGVTTDYAELARRAAAVAAGLADRGVRDGAPVAVLMRPSPELVVTVIGILLAGGSYITLDADQPTERLSFTLHDCGASILVSSAGIDMAGVELPQGLELLDAPGASHRGTAPGGTRKSPGDTAYIVYTSGSTGRPKGVTLPETTLANLVRNQEILSSGRRMNTLQYMPPAFDVFTLEVFGTLCTGGTLVIPPASARTDFEELAAFMAEQRIERAYFPYVALRELAAALRSCAVDLPDLREVYVTGERLVVTEDLREMFRRNPETRLINAYGPSEAHLCSAERLPADTDAWPALPSIGRVVAGVDAYVLSDVDAAQRAPFGVEGELCVAGPVVSPGYIGLPERTRRAMVPDPFVPGQLMYRTGDLVVLATDGRMHYRGRKDDQVKIRGYRVEPGEAEAALERELAVDAVAVIAVPAGGDLVLHAFAQSDAPLPPDWRGRLGTVLPDYMIPRRITRVGAFPLTPNGKTDRRALEAMLDADTVLDGGDRADAPDAEWTDAEQAMADLWLQVLGHRPATPDVDFFEQGGHSLLAARLHRLAKEHCGSGIGLSALLSVPTVRGMAQSLGGDLGIGQPDLRHEARLPQLAVAERRPPADGTVLLTGATGFLGSHLLDELQRSGHRMSCLIRADSAEEGRGRLRAAFRKFALDASRIDEVEICPGDLSRPRFGLGDEYETWARGVSEVYHAAAHINFVAPYHTVKHTNVEGMRRLLEFCGVNRTPLRVISTLGVFPPDSTASPVVEDSVPGDPASLGIGYSQSKWVAEHLVRQARKFGLPVTVHRVGRVGGHSRTGACRHDDFFWLQMKGFAVLGCHPEDITGVPSVDLLPVDYVARAIVRLSEGKPDNENWHLFHPRGLTWVEIIQAIRAEGYPVTPVAPAAWMVALERQAEAGDQGGGLGPLVPLMREGVMRLGDISFANEKSASALADVGCPLPPADTGWVHQMFAYFRTVGAVPPPGGAPLEGHSV</sequence>
<dbReference type="InterPro" id="IPR013120">
    <property type="entry name" value="FAR_NAD-bd"/>
</dbReference>
<keyword evidence="4" id="KW-0436">Ligase</keyword>
<feature type="domain" description="Carrier" evidence="5">
    <location>
        <begin position="980"/>
        <end position="1055"/>
    </location>
</feature>
<dbReference type="PANTHER" id="PTHR45527">
    <property type="entry name" value="NONRIBOSOMAL PEPTIDE SYNTHETASE"/>
    <property type="match status" value="1"/>
</dbReference>
<dbReference type="CDD" id="cd05235">
    <property type="entry name" value="SDR_e1"/>
    <property type="match status" value="1"/>
</dbReference>
<keyword evidence="2" id="KW-0596">Phosphopantetheine</keyword>
<dbReference type="InterPro" id="IPR010080">
    <property type="entry name" value="Thioester_reductase-like_dom"/>
</dbReference>
<dbReference type="RefSeq" id="WP_344962300.1">
    <property type="nucleotide sequence ID" value="NZ_BAAAXZ010000072.1"/>
</dbReference>
<dbReference type="PROSITE" id="PS00455">
    <property type="entry name" value="AMP_BINDING"/>
    <property type="match status" value="1"/>
</dbReference>
<dbReference type="NCBIfam" id="TIGR01733">
    <property type="entry name" value="AA-adenyl-dom"/>
    <property type="match status" value="1"/>
</dbReference>
<dbReference type="PROSITE" id="PS50075">
    <property type="entry name" value="CARRIER"/>
    <property type="match status" value="1"/>
</dbReference>
<dbReference type="InterPro" id="IPR000873">
    <property type="entry name" value="AMP-dep_synth/lig_dom"/>
</dbReference>
<dbReference type="InterPro" id="IPR001242">
    <property type="entry name" value="Condensation_dom"/>
</dbReference>
<dbReference type="PANTHER" id="PTHR45527:SF1">
    <property type="entry name" value="FATTY ACID SYNTHASE"/>
    <property type="match status" value="1"/>
</dbReference>
<evidence type="ECO:0000256" key="1">
    <source>
        <dbReference type="ARBA" id="ARBA00001957"/>
    </source>
</evidence>
<comment type="caution">
    <text evidence="6">The sequence shown here is derived from an EMBL/GenBank/DDBJ whole genome shotgun (WGS) entry which is preliminary data.</text>
</comment>
<evidence type="ECO:0000259" key="5">
    <source>
        <dbReference type="PROSITE" id="PS50075"/>
    </source>
</evidence>
<accession>A0ABN3WPE4</accession>
<keyword evidence="7" id="KW-1185">Reference proteome</keyword>